<organism evidence="8 9">
    <name type="scientific">Candidatus Mailhella merdigallinarum</name>
    <dbReference type="NCBI Taxonomy" id="2838658"/>
    <lineage>
        <taxon>Bacteria</taxon>
        <taxon>Pseudomonadati</taxon>
        <taxon>Thermodesulfobacteriota</taxon>
        <taxon>Desulfovibrionia</taxon>
        <taxon>Desulfovibrionales</taxon>
        <taxon>Desulfovibrionaceae</taxon>
        <taxon>Mailhella</taxon>
    </lineage>
</organism>
<dbReference type="PANTHER" id="PTHR34137:SF1">
    <property type="entry name" value="EXODEOXYRIBONUCLEASE 7 SMALL SUBUNIT"/>
    <property type="match status" value="1"/>
</dbReference>
<keyword evidence="4 6" id="KW-0378">Hydrolase</keyword>
<keyword evidence="2 6" id="KW-0963">Cytoplasm</keyword>
<comment type="subunit">
    <text evidence="6">Heterooligomer composed of large and small subunits.</text>
</comment>
<evidence type="ECO:0000313" key="9">
    <source>
        <dbReference type="Proteomes" id="UP000824225"/>
    </source>
</evidence>
<comment type="function">
    <text evidence="6">Bidirectionally degrades single-stranded DNA into large acid-insoluble oligonucleotides, which are then degraded further into small acid-soluble oligonucleotides.</text>
</comment>
<dbReference type="EC" id="3.1.11.6" evidence="6"/>
<proteinExistence type="inferred from homology"/>
<evidence type="ECO:0000256" key="3">
    <source>
        <dbReference type="ARBA" id="ARBA00022722"/>
    </source>
</evidence>
<name>A0A9D2KLT8_9BACT</name>
<comment type="catalytic activity">
    <reaction evidence="6">
        <text>Exonucleolytic cleavage in either 5'- to 3'- or 3'- to 5'-direction to yield nucleoside 5'-phosphates.</text>
        <dbReference type="EC" id="3.1.11.6"/>
    </reaction>
</comment>
<dbReference type="GO" id="GO:0005829">
    <property type="term" value="C:cytosol"/>
    <property type="evidence" value="ECO:0007669"/>
    <property type="project" value="TreeGrafter"/>
</dbReference>
<dbReference type="AlphaFoldDB" id="A0A9D2KLT8"/>
<comment type="caution">
    <text evidence="8">The sequence shown here is derived from an EMBL/GenBank/DDBJ whole genome shotgun (WGS) entry which is preliminary data.</text>
</comment>
<evidence type="ECO:0000256" key="6">
    <source>
        <dbReference type="HAMAP-Rule" id="MF_00337"/>
    </source>
</evidence>
<dbReference type="GO" id="GO:0006308">
    <property type="term" value="P:DNA catabolic process"/>
    <property type="evidence" value="ECO:0007669"/>
    <property type="project" value="UniProtKB-UniRule"/>
</dbReference>
<dbReference type="InterPro" id="IPR037004">
    <property type="entry name" value="Exonuc_VII_ssu_sf"/>
</dbReference>
<keyword evidence="5 6" id="KW-0269">Exonuclease</keyword>
<keyword evidence="3 6" id="KW-0540">Nuclease</keyword>
<feature type="region of interest" description="Disordered" evidence="7">
    <location>
        <begin position="72"/>
        <end position="97"/>
    </location>
</feature>
<dbReference type="GO" id="GO:0009318">
    <property type="term" value="C:exodeoxyribonuclease VII complex"/>
    <property type="evidence" value="ECO:0007669"/>
    <property type="project" value="UniProtKB-UniRule"/>
</dbReference>
<protein>
    <recommendedName>
        <fullName evidence="6">Exodeoxyribonuclease 7 small subunit</fullName>
        <ecNumber evidence="6">3.1.11.6</ecNumber>
    </recommendedName>
    <alternativeName>
        <fullName evidence="6">Exodeoxyribonuclease VII small subunit</fullName>
        <shortName evidence="6">Exonuclease VII small subunit</shortName>
    </alternativeName>
</protein>
<reference evidence="8" key="1">
    <citation type="journal article" date="2021" name="PeerJ">
        <title>Extensive microbial diversity within the chicken gut microbiome revealed by metagenomics and culture.</title>
        <authorList>
            <person name="Gilroy R."/>
            <person name="Ravi A."/>
            <person name="Getino M."/>
            <person name="Pursley I."/>
            <person name="Horton D.L."/>
            <person name="Alikhan N.F."/>
            <person name="Baker D."/>
            <person name="Gharbi K."/>
            <person name="Hall N."/>
            <person name="Watson M."/>
            <person name="Adriaenssens E.M."/>
            <person name="Foster-Nyarko E."/>
            <person name="Jarju S."/>
            <person name="Secka A."/>
            <person name="Antonio M."/>
            <person name="Oren A."/>
            <person name="Chaudhuri R.R."/>
            <person name="La Ragione R."/>
            <person name="Hildebrand F."/>
            <person name="Pallen M.J."/>
        </authorList>
    </citation>
    <scope>NUCLEOTIDE SEQUENCE</scope>
    <source>
        <strain evidence="8">CHK186-16707</strain>
    </source>
</reference>
<dbReference type="Pfam" id="PF02609">
    <property type="entry name" value="Exonuc_VII_S"/>
    <property type="match status" value="1"/>
</dbReference>
<dbReference type="SUPFAM" id="SSF116842">
    <property type="entry name" value="XseB-like"/>
    <property type="match status" value="1"/>
</dbReference>
<evidence type="ECO:0000256" key="5">
    <source>
        <dbReference type="ARBA" id="ARBA00022839"/>
    </source>
</evidence>
<dbReference type="GO" id="GO:0008855">
    <property type="term" value="F:exodeoxyribonuclease VII activity"/>
    <property type="evidence" value="ECO:0007669"/>
    <property type="project" value="UniProtKB-UniRule"/>
</dbReference>
<comment type="subcellular location">
    <subcellularLocation>
        <location evidence="6">Cytoplasm</location>
    </subcellularLocation>
</comment>
<evidence type="ECO:0000256" key="7">
    <source>
        <dbReference type="SAM" id="MobiDB-lite"/>
    </source>
</evidence>
<evidence type="ECO:0000313" key="8">
    <source>
        <dbReference type="EMBL" id="HJA07833.1"/>
    </source>
</evidence>
<dbReference type="Gene3D" id="1.10.287.1040">
    <property type="entry name" value="Exonuclease VII, small subunit"/>
    <property type="match status" value="1"/>
</dbReference>
<gene>
    <name evidence="6 8" type="primary">xseB</name>
    <name evidence="8" type="ORF">H9962_01380</name>
</gene>
<accession>A0A9D2KLT8</accession>
<comment type="similarity">
    <text evidence="1 6">Belongs to the XseB family.</text>
</comment>
<dbReference type="Proteomes" id="UP000824225">
    <property type="component" value="Unassembled WGS sequence"/>
</dbReference>
<feature type="compositionally biased region" description="Acidic residues" evidence="7">
    <location>
        <begin position="86"/>
        <end position="97"/>
    </location>
</feature>
<dbReference type="InterPro" id="IPR003761">
    <property type="entry name" value="Exonuc_VII_S"/>
</dbReference>
<reference evidence="8" key="2">
    <citation type="submission" date="2021-04" db="EMBL/GenBank/DDBJ databases">
        <authorList>
            <person name="Gilroy R."/>
        </authorList>
    </citation>
    <scope>NUCLEOTIDE SEQUENCE</scope>
    <source>
        <strain evidence="8">CHK186-16707</strain>
    </source>
</reference>
<dbReference type="HAMAP" id="MF_00337">
    <property type="entry name" value="Exonuc_7_S"/>
    <property type="match status" value="1"/>
</dbReference>
<dbReference type="EMBL" id="DXAN01000003">
    <property type="protein sequence ID" value="HJA07833.1"/>
    <property type="molecule type" value="Genomic_DNA"/>
</dbReference>
<evidence type="ECO:0000256" key="1">
    <source>
        <dbReference type="ARBA" id="ARBA00009998"/>
    </source>
</evidence>
<dbReference type="NCBIfam" id="TIGR01280">
    <property type="entry name" value="xseB"/>
    <property type="match status" value="1"/>
</dbReference>
<dbReference type="PANTHER" id="PTHR34137">
    <property type="entry name" value="EXODEOXYRIBONUCLEASE 7 SMALL SUBUNIT"/>
    <property type="match status" value="1"/>
</dbReference>
<evidence type="ECO:0000256" key="4">
    <source>
        <dbReference type="ARBA" id="ARBA00022801"/>
    </source>
</evidence>
<evidence type="ECO:0000256" key="2">
    <source>
        <dbReference type="ARBA" id="ARBA00022490"/>
    </source>
</evidence>
<sequence>MTRKPKELSFEQRLARLQAIVAALESGESPLEESVALYKEGLAHTRACREQLAKARHDIEIYQNGACAPFAVDPAEDDRASGDTDGAGDEDGDGHEF</sequence>